<gene>
    <name evidence="3" type="ORF">YBN1229_v1_2109</name>
</gene>
<dbReference type="KEGG" id="fiy:BN1229_v1_2109"/>
<dbReference type="OrthoDB" id="9786134at2"/>
<dbReference type="KEGG" id="fil:BN1229_v1_2109"/>
<feature type="domain" description="PAS" evidence="1">
    <location>
        <begin position="16"/>
        <end position="65"/>
    </location>
</feature>
<dbReference type="InterPro" id="IPR000014">
    <property type="entry name" value="PAS"/>
</dbReference>
<protein>
    <submittedName>
        <fullName evidence="3">Transcriptional regulator</fullName>
    </submittedName>
</protein>
<dbReference type="SMART" id="SM00091">
    <property type="entry name" value="PAS"/>
    <property type="match status" value="1"/>
</dbReference>
<evidence type="ECO:0000259" key="2">
    <source>
        <dbReference type="PROSITE" id="PS50113"/>
    </source>
</evidence>
<dbReference type="EMBL" id="LN829119">
    <property type="protein sequence ID" value="CPR19320.1"/>
    <property type="molecule type" value="Genomic_DNA"/>
</dbReference>
<dbReference type="Gene3D" id="3.30.450.20">
    <property type="entry name" value="PAS domain"/>
    <property type="match status" value="1"/>
</dbReference>
<feature type="domain" description="PAC" evidence="2">
    <location>
        <begin position="89"/>
        <end position="141"/>
    </location>
</feature>
<dbReference type="SUPFAM" id="SSF55785">
    <property type="entry name" value="PYP-like sensor domain (PAS domain)"/>
    <property type="match status" value="1"/>
</dbReference>
<dbReference type="PROSITE" id="PS50112">
    <property type="entry name" value="PAS"/>
    <property type="match status" value="1"/>
</dbReference>
<keyword evidence="4" id="KW-1185">Reference proteome</keyword>
<evidence type="ECO:0000313" key="4">
    <source>
        <dbReference type="Proteomes" id="UP000033187"/>
    </source>
</evidence>
<dbReference type="NCBIfam" id="TIGR00229">
    <property type="entry name" value="sensory_box"/>
    <property type="match status" value="1"/>
</dbReference>
<accession>A0A0D6JFJ2</accession>
<name>A0A0D6JFJ2_9HYPH</name>
<dbReference type="Proteomes" id="UP000033187">
    <property type="component" value="Chromosome 1"/>
</dbReference>
<dbReference type="CDD" id="cd00130">
    <property type="entry name" value="PAS"/>
    <property type="match status" value="1"/>
</dbReference>
<dbReference type="AlphaFoldDB" id="A0A0D6JFJ2"/>
<evidence type="ECO:0000259" key="1">
    <source>
        <dbReference type="PROSITE" id="PS50112"/>
    </source>
</evidence>
<dbReference type="InterPro" id="IPR013656">
    <property type="entry name" value="PAS_4"/>
</dbReference>
<proteinExistence type="predicted"/>
<dbReference type="Pfam" id="PF08448">
    <property type="entry name" value="PAS_4"/>
    <property type="match status" value="1"/>
</dbReference>
<dbReference type="InterPro" id="IPR000700">
    <property type="entry name" value="PAS-assoc_C"/>
</dbReference>
<organism evidence="3 4">
    <name type="scientific">Candidatus Filomicrobium marinum</name>
    <dbReference type="NCBI Taxonomy" id="1608628"/>
    <lineage>
        <taxon>Bacteria</taxon>
        <taxon>Pseudomonadati</taxon>
        <taxon>Pseudomonadota</taxon>
        <taxon>Alphaproteobacteria</taxon>
        <taxon>Hyphomicrobiales</taxon>
        <taxon>Hyphomicrobiaceae</taxon>
        <taxon>Filomicrobium</taxon>
    </lineage>
</organism>
<dbReference type="PROSITE" id="PS50113">
    <property type="entry name" value="PAC"/>
    <property type="match status" value="1"/>
</dbReference>
<evidence type="ECO:0000313" key="3">
    <source>
        <dbReference type="EMBL" id="CPR19320.1"/>
    </source>
</evidence>
<reference evidence="4" key="1">
    <citation type="submission" date="2015-02" db="EMBL/GenBank/DDBJ databases">
        <authorList>
            <person name="Chooi Y.-H."/>
        </authorList>
    </citation>
    <scope>NUCLEOTIDE SEQUENCE [LARGE SCALE GENOMIC DNA]</scope>
    <source>
        <strain evidence="4">strain Y</strain>
    </source>
</reference>
<sequence>MTDQSLDSFDLDHFSRALVENIPDAVLYAGKDGRIVYWNAGAERIFGFTASEALGQSLDIIIPENLRQRHWDGYEKTVATGHTRYGSGDLLSVPALRKDGSRISVEFSMLPYFDDQGRMIGIAAILRDATKQFETVKALRRELAARSKT</sequence>
<dbReference type="RefSeq" id="WP_046478152.1">
    <property type="nucleotide sequence ID" value="NZ_LN829118.1"/>
</dbReference>
<dbReference type="InterPro" id="IPR035965">
    <property type="entry name" value="PAS-like_dom_sf"/>
</dbReference>